<evidence type="ECO:0000256" key="1">
    <source>
        <dbReference type="SAM" id="MobiDB-lite"/>
    </source>
</evidence>
<reference evidence="3 4" key="1">
    <citation type="submission" date="2014-04" db="EMBL/GenBank/DDBJ databases">
        <authorList>
            <consortium name="DOE Joint Genome Institute"/>
            <person name="Kuo A."/>
            <person name="Kohler A."/>
            <person name="Costa M.D."/>
            <person name="Nagy L.G."/>
            <person name="Floudas D."/>
            <person name="Copeland A."/>
            <person name="Barry K.W."/>
            <person name="Cichocki N."/>
            <person name="Veneault-Fourrey C."/>
            <person name="LaButti K."/>
            <person name="Lindquist E.A."/>
            <person name="Lipzen A."/>
            <person name="Lundell T."/>
            <person name="Morin E."/>
            <person name="Murat C."/>
            <person name="Sun H."/>
            <person name="Tunlid A."/>
            <person name="Henrissat B."/>
            <person name="Grigoriev I.V."/>
            <person name="Hibbett D.S."/>
            <person name="Martin F."/>
            <person name="Nordberg H.P."/>
            <person name="Cantor M.N."/>
            <person name="Hua S.X."/>
        </authorList>
    </citation>
    <scope>NUCLEOTIDE SEQUENCE [LARGE SCALE GENOMIC DNA]</scope>
    <source>
        <strain evidence="3 4">Marx 270</strain>
    </source>
</reference>
<feature type="region of interest" description="Disordered" evidence="1">
    <location>
        <begin position="338"/>
        <end position="381"/>
    </location>
</feature>
<feature type="compositionally biased region" description="Low complexity" evidence="1">
    <location>
        <begin position="274"/>
        <end position="286"/>
    </location>
</feature>
<dbReference type="STRING" id="870435.A0A0C3KIJ2"/>
<sequence>MSSTTVVAPTPRRSQPHSPMPGHPRPSSRSERLLRDTLRKDDTLRTTRARSPSRSVGSDAELDEDDDFSQPTLLFRSRRKNSASSLASHSRIHSHPCYVPGQDEHASYIQLLRSPSFSGSSHSKVSDSKRPSCSHEKLEDISLFVHEAAPHEAVLRTRLEHVLHGGMREVKREKERETGTSSIEVGPFLHMRMSSMLLVSHFFGGISSFIALVTCQLASFTRIRANSSDSTRVRCPEAFHSSATLTKAFKRPNPARRFCIVAFCPINKPRDKSSSLPSSRSPPNTSQYHQKQGIYDHPHPSAPTPLTSTLPATPMNHANLVISPVNAGRPSPVYETRIRSQTPAIGVQTSSSSPPRLPPRRSFTPNPSHSHIQQLPHPPTRVPVFDPDAASLACKKLPGYVSFASVAGLGAPPDEEDRHSGRRVAFGGKGIRSLQGLGFGSGKWWAF</sequence>
<feature type="region of interest" description="Disordered" evidence="1">
    <location>
        <begin position="1"/>
        <end position="66"/>
    </location>
</feature>
<dbReference type="EMBL" id="KN831954">
    <property type="protein sequence ID" value="KIO09387.1"/>
    <property type="molecule type" value="Genomic_DNA"/>
</dbReference>
<keyword evidence="2" id="KW-0812">Transmembrane</keyword>
<name>A0A0C3KIJ2_PISTI</name>
<keyword evidence="2" id="KW-0472">Membrane</keyword>
<feature type="compositionally biased region" description="Basic and acidic residues" evidence="1">
    <location>
        <begin position="28"/>
        <end position="45"/>
    </location>
</feature>
<feature type="compositionally biased region" description="Low complexity" evidence="1">
    <location>
        <begin position="304"/>
        <end position="313"/>
    </location>
</feature>
<feature type="compositionally biased region" description="Polar residues" evidence="1">
    <location>
        <begin position="1"/>
        <end position="17"/>
    </location>
</feature>
<protein>
    <submittedName>
        <fullName evidence="3">Uncharacterized protein</fullName>
    </submittedName>
</protein>
<dbReference type="Proteomes" id="UP000054217">
    <property type="component" value="Unassembled WGS sequence"/>
</dbReference>
<dbReference type="OrthoDB" id="3067719at2759"/>
<evidence type="ECO:0000313" key="3">
    <source>
        <dbReference type="EMBL" id="KIO09387.1"/>
    </source>
</evidence>
<reference evidence="4" key="2">
    <citation type="submission" date="2015-01" db="EMBL/GenBank/DDBJ databases">
        <title>Evolutionary Origins and Diversification of the Mycorrhizal Mutualists.</title>
        <authorList>
            <consortium name="DOE Joint Genome Institute"/>
            <consortium name="Mycorrhizal Genomics Consortium"/>
            <person name="Kohler A."/>
            <person name="Kuo A."/>
            <person name="Nagy L.G."/>
            <person name="Floudas D."/>
            <person name="Copeland A."/>
            <person name="Barry K.W."/>
            <person name="Cichocki N."/>
            <person name="Veneault-Fourrey C."/>
            <person name="LaButti K."/>
            <person name="Lindquist E.A."/>
            <person name="Lipzen A."/>
            <person name="Lundell T."/>
            <person name="Morin E."/>
            <person name="Murat C."/>
            <person name="Riley R."/>
            <person name="Ohm R."/>
            <person name="Sun H."/>
            <person name="Tunlid A."/>
            <person name="Henrissat B."/>
            <person name="Grigoriev I.V."/>
            <person name="Hibbett D.S."/>
            <person name="Martin F."/>
        </authorList>
    </citation>
    <scope>NUCLEOTIDE SEQUENCE [LARGE SCALE GENOMIC DNA]</scope>
    <source>
        <strain evidence="4">Marx 270</strain>
    </source>
</reference>
<feature type="transmembrane region" description="Helical" evidence="2">
    <location>
        <begin position="197"/>
        <end position="220"/>
    </location>
</feature>
<evidence type="ECO:0000256" key="2">
    <source>
        <dbReference type="SAM" id="Phobius"/>
    </source>
</evidence>
<dbReference type="InParanoid" id="A0A0C3KIJ2"/>
<feature type="compositionally biased region" description="Polar residues" evidence="1">
    <location>
        <begin position="363"/>
        <end position="373"/>
    </location>
</feature>
<keyword evidence="4" id="KW-1185">Reference proteome</keyword>
<evidence type="ECO:0000313" key="4">
    <source>
        <dbReference type="Proteomes" id="UP000054217"/>
    </source>
</evidence>
<feature type="region of interest" description="Disordered" evidence="1">
    <location>
        <begin position="270"/>
        <end position="313"/>
    </location>
</feature>
<dbReference type="AlphaFoldDB" id="A0A0C3KIJ2"/>
<feature type="compositionally biased region" description="Polar residues" evidence="1">
    <location>
        <begin position="339"/>
        <end position="349"/>
    </location>
</feature>
<accession>A0A0C3KIJ2</accession>
<dbReference type="HOGENOM" id="CLU_639647_0_0_1"/>
<gene>
    <name evidence="3" type="ORF">M404DRAFT_7822</name>
</gene>
<organism evidence="3 4">
    <name type="scientific">Pisolithus tinctorius Marx 270</name>
    <dbReference type="NCBI Taxonomy" id="870435"/>
    <lineage>
        <taxon>Eukaryota</taxon>
        <taxon>Fungi</taxon>
        <taxon>Dikarya</taxon>
        <taxon>Basidiomycota</taxon>
        <taxon>Agaricomycotina</taxon>
        <taxon>Agaricomycetes</taxon>
        <taxon>Agaricomycetidae</taxon>
        <taxon>Boletales</taxon>
        <taxon>Sclerodermatineae</taxon>
        <taxon>Pisolithaceae</taxon>
        <taxon>Pisolithus</taxon>
    </lineage>
</organism>
<keyword evidence="2" id="KW-1133">Transmembrane helix</keyword>
<proteinExistence type="predicted"/>